<feature type="signal peptide" evidence="1">
    <location>
        <begin position="1"/>
        <end position="19"/>
    </location>
</feature>
<dbReference type="Proteomes" id="UP000254927">
    <property type="component" value="Unassembled WGS sequence"/>
</dbReference>
<organism evidence="2 3">
    <name type="scientific">Neisseria elongata</name>
    <dbReference type="NCBI Taxonomy" id="495"/>
    <lineage>
        <taxon>Bacteria</taxon>
        <taxon>Pseudomonadati</taxon>
        <taxon>Pseudomonadota</taxon>
        <taxon>Betaproteobacteria</taxon>
        <taxon>Neisseriales</taxon>
        <taxon>Neisseriaceae</taxon>
        <taxon>Neisseria</taxon>
    </lineage>
</organism>
<keyword evidence="1" id="KW-0732">Signal</keyword>
<name>A0A378TVC5_NEIEL</name>
<sequence>MKKLMIAAALMLNVEFAAAAPKATKLPAAVMKEINADAQICRESGGRYSYRNAVQTADLNGDTYPDYIYDAGKASCVGGMDLGGSGGWPVTVFAGQPNGTAKGVFVEAAVGAGIIGDRLYLGVRGSLCGQNTRNKVNAEYENCLRPLQWNARKNVFEFAPVSQKKPFPKSWAR</sequence>
<protein>
    <submittedName>
        <fullName evidence="2">Uncharacterized protein</fullName>
    </submittedName>
</protein>
<dbReference type="AlphaFoldDB" id="A0A378TVC5"/>
<accession>A0A378TVC5</accession>
<reference evidence="2 3" key="1">
    <citation type="submission" date="2018-06" db="EMBL/GenBank/DDBJ databases">
        <authorList>
            <consortium name="Pathogen Informatics"/>
            <person name="Doyle S."/>
        </authorList>
    </citation>
    <scope>NUCLEOTIDE SEQUENCE [LARGE SCALE GENOMIC DNA]</scope>
    <source>
        <strain evidence="2 3">NCTC10660</strain>
    </source>
</reference>
<dbReference type="GeneID" id="93351367"/>
<gene>
    <name evidence="2" type="ORF">NCTC10660_00352</name>
</gene>
<evidence type="ECO:0000313" key="2">
    <source>
        <dbReference type="EMBL" id="STZ66886.1"/>
    </source>
</evidence>
<evidence type="ECO:0000313" key="3">
    <source>
        <dbReference type="Proteomes" id="UP000254927"/>
    </source>
</evidence>
<feature type="chain" id="PRO_5016979976" evidence="1">
    <location>
        <begin position="20"/>
        <end position="173"/>
    </location>
</feature>
<dbReference type="RefSeq" id="WP_074894500.1">
    <property type="nucleotide sequence ID" value="NZ_CP031252.1"/>
</dbReference>
<proteinExistence type="predicted"/>
<evidence type="ECO:0000256" key="1">
    <source>
        <dbReference type="SAM" id="SignalP"/>
    </source>
</evidence>
<dbReference type="EMBL" id="UGQW01000002">
    <property type="protein sequence ID" value="STZ66886.1"/>
    <property type="molecule type" value="Genomic_DNA"/>
</dbReference>